<reference evidence="13" key="1">
    <citation type="submission" date="2016-09" db="EMBL/GenBank/DDBJ databases">
        <title>Complete Genome Sequence of Brevibacterium aurantiacum SMQ-1335.</title>
        <authorList>
            <person name="de Melo A.G."/>
            <person name="Labrie S.J."/>
            <person name="Dumaresq J."/>
            <person name="Roberts R.J."/>
            <person name="Tremblay D.M."/>
            <person name="Moineau S."/>
        </authorList>
    </citation>
    <scope>NUCLEOTIDE SEQUENCE</scope>
    <source>
        <strain evidence="13">SMQ-1335</strain>
    </source>
</reference>
<dbReference type="Proteomes" id="UP000094793">
    <property type="component" value="Chromosome"/>
</dbReference>
<dbReference type="Proteomes" id="UP000234300">
    <property type="component" value="Unassembled WGS sequence"/>
</dbReference>
<reference evidence="14 28" key="6">
    <citation type="submission" date="2017-12" db="EMBL/GenBank/DDBJ databases">
        <authorList>
            <person name="Levesque S."/>
        </authorList>
    </citation>
    <scope>NUCLEOTIDE SEQUENCE [LARGE SCALE GENOMIC DNA]</scope>
    <source>
        <strain evidence="14 28">SMQ-1417</strain>
    </source>
</reference>
<reference evidence="14 28" key="7">
    <citation type="submission" date="2019-01" db="EMBL/GenBank/DDBJ databases">
        <title>Comparative genomic analysis of Brevibacterium aurantiacum sheds light on its evolution and its adaptation to smear-ripened cheeses.</title>
        <authorList>
            <person name="Moineau S."/>
        </authorList>
    </citation>
    <scope>NUCLEOTIDE SEQUENCE [LARGE SCALE GENOMIC DNA]</scope>
    <source>
        <strain evidence="14 28">SMQ-1417</strain>
    </source>
</reference>
<dbReference type="OrthoDB" id="4279at2"/>
<dbReference type="EMBL" id="FXYZ01000013">
    <property type="protein sequence ID" value="SMX93415.1"/>
    <property type="molecule type" value="Genomic_DNA"/>
</dbReference>
<gene>
    <name evidence="17" type="ORF">BAUR9175_00248</name>
    <name evidence="19" type="ORF">BAUR920_01528</name>
    <name evidence="20" type="ORF">BAURA63_02843</name>
    <name evidence="18" type="ORF">BAURA86_00018</name>
    <name evidence="13" type="ORF">BLSMQ_2338</name>
    <name evidence="16" type="ORF">CIK65_06015</name>
    <name evidence="15" type="ORF">CIK79_19460</name>
    <name evidence="14" type="ORF">CXR23_12280</name>
</gene>
<proteinExistence type="inferred from homology"/>
<evidence type="ECO:0000256" key="9">
    <source>
        <dbReference type="ARBA" id="ARBA00047989"/>
    </source>
</evidence>
<dbReference type="Gene3D" id="3.60.140.10">
    <property type="entry name" value="CNF1/YfiH-like putative cysteine hydrolases"/>
    <property type="match status" value="1"/>
</dbReference>
<dbReference type="Proteomes" id="UP000234525">
    <property type="component" value="Unassembled WGS sequence"/>
</dbReference>
<dbReference type="GO" id="GO:0017061">
    <property type="term" value="F:S-methyl-5-thioadenosine phosphorylase activity"/>
    <property type="evidence" value="ECO:0007669"/>
    <property type="project" value="UniProtKB-EC"/>
</dbReference>
<evidence type="ECO:0000256" key="10">
    <source>
        <dbReference type="ARBA" id="ARBA00048968"/>
    </source>
</evidence>
<reference evidence="21" key="2">
    <citation type="submission" date="2016-09" db="EMBL/GenBank/DDBJ databases">
        <title>Complete Genome Sequence of Brevibacterium linens SMQ-1335.</title>
        <authorList>
            <person name="de Melo A.G."/>
            <person name="Labrie S.J."/>
            <person name="Dumaresq J."/>
            <person name="Roberts R.J."/>
            <person name="Tremblay D.M."/>
            <person name="Moineau S."/>
        </authorList>
    </citation>
    <scope>NUCLEOTIDE SEQUENCE [LARGE SCALE GENOMIC DNA]</scope>
    <source>
        <strain evidence="21">SMQ-1335</strain>
    </source>
</reference>
<keyword evidence="8" id="KW-0186">Copper</keyword>
<evidence type="ECO:0000313" key="18">
    <source>
        <dbReference type="EMBL" id="SMX68724.1"/>
    </source>
</evidence>
<keyword evidence="6" id="KW-0378">Hydrolase</keyword>
<dbReference type="PATRIC" id="fig|1703.10.peg.2408"/>
<organism evidence="13 21">
    <name type="scientific">Brevibacterium aurantiacum</name>
    <dbReference type="NCBI Taxonomy" id="273384"/>
    <lineage>
        <taxon>Bacteria</taxon>
        <taxon>Bacillati</taxon>
        <taxon>Actinomycetota</taxon>
        <taxon>Actinomycetes</taxon>
        <taxon>Micrococcales</taxon>
        <taxon>Brevibacteriaceae</taxon>
        <taxon>Brevibacterium</taxon>
    </lineage>
</organism>
<dbReference type="NCBIfam" id="TIGR00726">
    <property type="entry name" value="peptidoglycan editing factor PgeF"/>
    <property type="match status" value="1"/>
</dbReference>
<evidence type="ECO:0000256" key="7">
    <source>
        <dbReference type="ARBA" id="ARBA00022833"/>
    </source>
</evidence>
<evidence type="ECO:0000313" key="17">
    <source>
        <dbReference type="EMBL" id="SMX63486.1"/>
    </source>
</evidence>
<reference evidence="22 23" key="3">
    <citation type="journal article" date="2017" name="Elife">
        <title>Extensive horizontal gene transfer in cheese-associated bacteria.</title>
        <authorList>
            <person name="Bonham K.S."/>
            <person name="Wolfe B.E."/>
            <person name="Dutton R.J."/>
        </authorList>
    </citation>
    <scope>NUCLEOTIDE SEQUENCE [LARGE SCALE GENOMIC DNA]</scope>
    <source>
        <strain evidence="16 23">962_8</strain>
        <strain evidence="15 22">JB5</strain>
    </source>
</reference>
<dbReference type="SUPFAM" id="SSF64438">
    <property type="entry name" value="CNF1/YfiH-like putative cysteine hydrolases"/>
    <property type="match status" value="1"/>
</dbReference>
<keyword evidence="27" id="KW-1185">Reference proteome</keyword>
<dbReference type="GO" id="GO:0016787">
    <property type="term" value="F:hydrolase activity"/>
    <property type="evidence" value="ECO:0007669"/>
    <property type="project" value="UniProtKB-KW"/>
</dbReference>
<dbReference type="InterPro" id="IPR011324">
    <property type="entry name" value="Cytotoxic_necrot_fac-like_cat"/>
</dbReference>
<dbReference type="KEGG" id="blin:BLSMQ_2338"/>
<comment type="similarity">
    <text evidence="3 12">Belongs to the purine nucleoside phosphorylase YfiH/LACC1 family.</text>
</comment>
<evidence type="ECO:0000313" key="21">
    <source>
        <dbReference type="Proteomes" id="UP000094793"/>
    </source>
</evidence>
<dbReference type="InterPro" id="IPR003730">
    <property type="entry name" value="Cu_polyphenol_OxRdtase"/>
</dbReference>
<keyword evidence="7" id="KW-0862">Zinc</keyword>
<keyword evidence="4" id="KW-0808">Transferase</keyword>
<comment type="function">
    <text evidence="2">Purine nucleoside enzyme that catalyzes the phosphorolysis of adenosine and inosine nucleosides, yielding D-ribose 1-phosphate and the respective free bases, adenine and hypoxanthine. Also catalyzes the phosphorolysis of S-methyl-5'-thioadenosine into adenine and S-methyl-5-thio-alpha-D-ribose 1-phosphate. Also has adenosine deaminase activity.</text>
</comment>
<dbReference type="EMBL" id="FXZI01000001">
    <property type="protein sequence ID" value="SMX68724.1"/>
    <property type="molecule type" value="Genomic_DNA"/>
</dbReference>
<protein>
    <recommendedName>
        <fullName evidence="12">Purine nucleoside phosphorylase</fullName>
    </recommendedName>
</protein>
<dbReference type="GO" id="GO:0005507">
    <property type="term" value="F:copper ion binding"/>
    <property type="evidence" value="ECO:0007669"/>
    <property type="project" value="TreeGrafter"/>
</dbReference>
<name>A0A1D7W4Z4_BREAU</name>
<evidence type="ECO:0000256" key="4">
    <source>
        <dbReference type="ARBA" id="ARBA00022679"/>
    </source>
</evidence>
<dbReference type="EMBL" id="FXZG01000007">
    <property type="protein sequence ID" value="SMX80018.1"/>
    <property type="molecule type" value="Genomic_DNA"/>
</dbReference>
<dbReference type="EMBL" id="CP017150">
    <property type="protein sequence ID" value="AOP54044.1"/>
    <property type="molecule type" value="Genomic_DNA"/>
</dbReference>
<reference evidence="24 27" key="4">
    <citation type="submission" date="2017-03" db="EMBL/GenBank/DDBJ databases">
        <authorList>
            <person name="Monnet C."/>
        </authorList>
    </citation>
    <scope>NUCLEOTIDE SEQUENCE [LARGE SCALE GENOMIC DNA]</scope>
    <source>
        <strain evidence="27">ATCC 9175</strain>
        <strain evidence="24">CNRZ 920</strain>
    </source>
</reference>
<dbReference type="RefSeq" id="WP_069600306.1">
    <property type="nucleotide sequence ID" value="NZ_BJME01000001.1"/>
</dbReference>
<dbReference type="EMBL" id="CP025330">
    <property type="protein sequence ID" value="AZT93823.1"/>
    <property type="molecule type" value="Genomic_DNA"/>
</dbReference>
<evidence type="ECO:0000256" key="1">
    <source>
        <dbReference type="ARBA" id="ARBA00000553"/>
    </source>
</evidence>
<evidence type="ECO:0000256" key="5">
    <source>
        <dbReference type="ARBA" id="ARBA00022723"/>
    </source>
</evidence>
<evidence type="ECO:0000256" key="6">
    <source>
        <dbReference type="ARBA" id="ARBA00022801"/>
    </source>
</evidence>
<dbReference type="Proteomes" id="UP000234289">
    <property type="component" value="Unassembled WGS sequence"/>
</dbReference>
<dbReference type="Pfam" id="PF02578">
    <property type="entry name" value="Cu-oxidase_4"/>
    <property type="match status" value="1"/>
</dbReference>
<evidence type="ECO:0000313" key="16">
    <source>
        <dbReference type="EMBL" id="PCC43419.1"/>
    </source>
</evidence>
<evidence type="ECO:0000256" key="3">
    <source>
        <dbReference type="ARBA" id="ARBA00007353"/>
    </source>
</evidence>
<evidence type="ECO:0000313" key="24">
    <source>
        <dbReference type="Proteomes" id="UP000234289"/>
    </source>
</evidence>
<dbReference type="CDD" id="cd16833">
    <property type="entry name" value="YfiH"/>
    <property type="match status" value="1"/>
</dbReference>
<dbReference type="EMBL" id="NRGX01000001">
    <property type="protein sequence ID" value="PCC20280.1"/>
    <property type="molecule type" value="Genomic_DNA"/>
</dbReference>
<dbReference type="Proteomes" id="UP000218620">
    <property type="component" value="Unassembled WGS sequence"/>
</dbReference>
<comment type="catalytic activity">
    <reaction evidence="11">
        <text>S-methyl-5'-thioadenosine + phosphate = 5-(methylsulfanyl)-alpha-D-ribose 1-phosphate + adenine</text>
        <dbReference type="Rhea" id="RHEA:11852"/>
        <dbReference type="ChEBI" id="CHEBI:16708"/>
        <dbReference type="ChEBI" id="CHEBI:17509"/>
        <dbReference type="ChEBI" id="CHEBI:43474"/>
        <dbReference type="ChEBI" id="CHEBI:58533"/>
        <dbReference type="EC" id="2.4.2.28"/>
    </reaction>
    <physiologicalReaction direction="left-to-right" evidence="11">
        <dbReference type="Rhea" id="RHEA:11853"/>
    </physiologicalReaction>
</comment>
<keyword evidence="5" id="KW-0479">Metal-binding</keyword>
<evidence type="ECO:0000256" key="2">
    <source>
        <dbReference type="ARBA" id="ARBA00003215"/>
    </source>
</evidence>
<accession>A0A2A3YW09</accession>
<accession>A0A2H1HKU0</accession>
<evidence type="ECO:0000313" key="22">
    <source>
        <dbReference type="Proteomes" id="UP000218377"/>
    </source>
</evidence>
<reference evidence="25 26" key="5">
    <citation type="submission" date="2017-03" db="EMBL/GenBank/DDBJ databases">
        <authorList>
            <person name="Afonso C.L."/>
            <person name="Miller P.J."/>
            <person name="Scott M.A."/>
            <person name="Spackman E."/>
            <person name="Goraichik I."/>
            <person name="Dimitrov K.M."/>
            <person name="Suarez D.L."/>
            <person name="Swayne D.E."/>
        </authorList>
    </citation>
    <scope>NUCLEOTIDE SEQUENCE [LARGE SCALE GENOMIC DNA]</scope>
    <source>
        <strain evidence="20">6</strain>
        <strain evidence="26">6(3)</strain>
        <strain evidence="18">8</strain>
        <strain evidence="25">8(6)</strain>
        <strain evidence="17">ATCC 9175</strain>
        <strain evidence="19">CNRZ 920</strain>
    </source>
</reference>
<dbReference type="PANTHER" id="PTHR30616">
    <property type="entry name" value="UNCHARACTERIZED PROTEIN YFIH"/>
    <property type="match status" value="1"/>
</dbReference>
<dbReference type="EMBL" id="FXZB01000001">
    <property type="protein sequence ID" value="SMX63486.1"/>
    <property type="molecule type" value="Genomic_DNA"/>
</dbReference>
<dbReference type="PANTHER" id="PTHR30616:SF2">
    <property type="entry name" value="PURINE NUCLEOSIDE PHOSPHORYLASE LACC1"/>
    <property type="match status" value="1"/>
</dbReference>
<evidence type="ECO:0000313" key="13">
    <source>
        <dbReference type="EMBL" id="AOP54044.1"/>
    </source>
</evidence>
<evidence type="ECO:0000313" key="19">
    <source>
        <dbReference type="EMBL" id="SMX80018.1"/>
    </source>
</evidence>
<evidence type="ECO:0000313" key="28">
    <source>
        <dbReference type="Proteomes" id="UP000283000"/>
    </source>
</evidence>
<comment type="catalytic activity">
    <reaction evidence="9">
        <text>adenosine + H2O + H(+) = inosine + NH4(+)</text>
        <dbReference type="Rhea" id="RHEA:24408"/>
        <dbReference type="ChEBI" id="CHEBI:15377"/>
        <dbReference type="ChEBI" id="CHEBI:15378"/>
        <dbReference type="ChEBI" id="CHEBI:16335"/>
        <dbReference type="ChEBI" id="CHEBI:17596"/>
        <dbReference type="ChEBI" id="CHEBI:28938"/>
        <dbReference type="EC" id="3.5.4.4"/>
    </reaction>
    <physiologicalReaction direction="left-to-right" evidence="9">
        <dbReference type="Rhea" id="RHEA:24409"/>
    </physiologicalReaction>
</comment>
<evidence type="ECO:0000313" key="20">
    <source>
        <dbReference type="EMBL" id="SMX93415.1"/>
    </source>
</evidence>
<evidence type="ECO:0000313" key="23">
    <source>
        <dbReference type="Proteomes" id="UP000218620"/>
    </source>
</evidence>
<evidence type="ECO:0000313" key="26">
    <source>
        <dbReference type="Proteomes" id="UP000234327"/>
    </source>
</evidence>
<dbReference type="Proteomes" id="UP000283000">
    <property type="component" value="Chromosome"/>
</dbReference>
<accession>A0A1D7W4Z4</accession>
<dbReference type="InterPro" id="IPR038371">
    <property type="entry name" value="Cu_polyphenol_OxRdtase_sf"/>
</dbReference>
<evidence type="ECO:0000313" key="25">
    <source>
        <dbReference type="Proteomes" id="UP000234300"/>
    </source>
</evidence>
<evidence type="ECO:0000313" key="15">
    <source>
        <dbReference type="EMBL" id="PCC20280.1"/>
    </source>
</evidence>
<comment type="catalytic activity">
    <reaction evidence="10">
        <text>adenosine + phosphate = alpha-D-ribose 1-phosphate + adenine</text>
        <dbReference type="Rhea" id="RHEA:27642"/>
        <dbReference type="ChEBI" id="CHEBI:16335"/>
        <dbReference type="ChEBI" id="CHEBI:16708"/>
        <dbReference type="ChEBI" id="CHEBI:43474"/>
        <dbReference type="ChEBI" id="CHEBI:57720"/>
        <dbReference type="EC" id="2.4.2.1"/>
    </reaction>
    <physiologicalReaction direction="left-to-right" evidence="10">
        <dbReference type="Rhea" id="RHEA:27643"/>
    </physiologicalReaction>
</comment>
<dbReference type="Proteomes" id="UP000218377">
    <property type="component" value="Unassembled WGS sequence"/>
</dbReference>
<dbReference type="EMBL" id="NRGQ01000006">
    <property type="protein sequence ID" value="PCC43419.1"/>
    <property type="molecule type" value="Genomic_DNA"/>
</dbReference>
<dbReference type="eggNOG" id="COG1496">
    <property type="taxonomic scope" value="Bacteria"/>
</dbReference>
<evidence type="ECO:0000313" key="27">
    <source>
        <dbReference type="Proteomes" id="UP000234525"/>
    </source>
</evidence>
<comment type="catalytic activity">
    <reaction evidence="1">
        <text>inosine + phosphate = alpha-D-ribose 1-phosphate + hypoxanthine</text>
        <dbReference type="Rhea" id="RHEA:27646"/>
        <dbReference type="ChEBI" id="CHEBI:17368"/>
        <dbReference type="ChEBI" id="CHEBI:17596"/>
        <dbReference type="ChEBI" id="CHEBI:43474"/>
        <dbReference type="ChEBI" id="CHEBI:57720"/>
        <dbReference type="EC" id="2.4.2.1"/>
    </reaction>
    <physiologicalReaction direction="left-to-right" evidence="1">
        <dbReference type="Rhea" id="RHEA:27647"/>
    </physiologicalReaction>
</comment>
<evidence type="ECO:0000256" key="12">
    <source>
        <dbReference type="RuleBase" id="RU361274"/>
    </source>
</evidence>
<dbReference type="Proteomes" id="UP000234327">
    <property type="component" value="Unassembled WGS sequence"/>
</dbReference>
<evidence type="ECO:0000256" key="11">
    <source>
        <dbReference type="ARBA" id="ARBA00049893"/>
    </source>
</evidence>
<sequence>MLHSRFVVPGRLNAHVAFTDRHGGYSRGDLSSFNLARHVGDDDELVAANRAALAQVLGLSGERLSFVSQVHGTDVHTVESPEQLREAPATADAQVTTRGGIGLAIMVADCTPIMLADPDVGVIGAIHAGRPGMAAGVVAETITHMRDLGAANIHAIIGPSVCPRCYEVPAAMRDEVAAVEPVAASVSVTGTPALDVAGAVAEQLRRADVHIDHFSRTCTRESEDLFSYRRHQSTGRFAGVVWLQEENPTTHP</sequence>
<dbReference type="AlphaFoldDB" id="A0A1D7W4Z4"/>
<evidence type="ECO:0000256" key="8">
    <source>
        <dbReference type="ARBA" id="ARBA00023008"/>
    </source>
</evidence>
<evidence type="ECO:0000313" key="14">
    <source>
        <dbReference type="EMBL" id="AZT93823.1"/>
    </source>
</evidence>